<name>A0A8J8PA12_9EURY</name>
<sequence length="89" mass="9689">MTGPDDGSLAALAEDDPEEMIRMLARLADDDHFDVDELVGIGKECAADGVNLFRVLSDHPELTDEHLGFDIDEVRSLAETFDDAIEAAN</sequence>
<protein>
    <submittedName>
        <fullName evidence="1">Uncharacterized protein</fullName>
    </submittedName>
</protein>
<organism evidence="1 2">
    <name type="scientific">Halonotius terrestris</name>
    <dbReference type="NCBI Taxonomy" id="2487750"/>
    <lineage>
        <taxon>Archaea</taxon>
        <taxon>Methanobacteriati</taxon>
        <taxon>Methanobacteriota</taxon>
        <taxon>Stenosarchaea group</taxon>
        <taxon>Halobacteria</taxon>
        <taxon>Halobacteriales</taxon>
        <taxon>Haloferacaceae</taxon>
        <taxon>Halonotius</taxon>
    </lineage>
</organism>
<dbReference type="AlphaFoldDB" id="A0A8J8PA12"/>
<dbReference type="RefSeq" id="WP_142978921.1">
    <property type="nucleotide sequence ID" value="NZ_RKLU01000002.1"/>
</dbReference>
<dbReference type="Proteomes" id="UP000705823">
    <property type="component" value="Unassembled WGS sequence"/>
</dbReference>
<keyword evidence="2" id="KW-1185">Reference proteome</keyword>
<evidence type="ECO:0000313" key="2">
    <source>
        <dbReference type="Proteomes" id="UP000705823"/>
    </source>
</evidence>
<accession>A0A8J8PA12</accession>
<evidence type="ECO:0000313" key="1">
    <source>
        <dbReference type="EMBL" id="TQQ82656.1"/>
    </source>
</evidence>
<proteinExistence type="predicted"/>
<gene>
    <name evidence="1" type="ORF">EGH24_04190</name>
</gene>
<reference evidence="1" key="1">
    <citation type="submission" date="2019-02" db="EMBL/GenBank/DDBJ databases">
        <title>Halonotius sp. a new haloarchaeum isolated from saline soil.</title>
        <authorList>
            <person name="Duran-Viseras A."/>
            <person name="Sanchez-Porro C."/>
            <person name="Ventosa A."/>
        </authorList>
    </citation>
    <scope>NUCLEOTIDE SEQUENCE</scope>
    <source>
        <strain evidence="1">F15B</strain>
    </source>
</reference>
<comment type="caution">
    <text evidence="1">The sequence shown here is derived from an EMBL/GenBank/DDBJ whole genome shotgun (WGS) entry which is preliminary data.</text>
</comment>
<dbReference type="EMBL" id="RKLU01000002">
    <property type="protein sequence ID" value="TQQ82656.1"/>
    <property type="molecule type" value="Genomic_DNA"/>
</dbReference>